<keyword evidence="2" id="KW-0067">ATP-binding</keyword>
<dbReference type="InterPro" id="IPR011009">
    <property type="entry name" value="Kinase-like_dom_sf"/>
</dbReference>
<dbReference type="EMBL" id="CCKQ01005319">
    <property type="protein sequence ID" value="CDW76489.1"/>
    <property type="molecule type" value="Genomic_DNA"/>
</dbReference>
<dbReference type="SUPFAM" id="SSF56112">
    <property type="entry name" value="Protein kinase-like (PK-like)"/>
    <property type="match status" value="1"/>
</dbReference>
<keyword evidence="5" id="KW-1185">Reference proteome</keyword>
<evidence type="ECO:0000256" key="2">
    <source>
        <dbReference type="PROSITE-ProRule" id="PRU10141"/>
    </source>
</evidence>
<dbReference type="PROSITE" id="PS00107">
    <property type="entry name" value="PROTEIN_KINASE_ATP"/>
    <property type="match status" value="1"/>
</dbReference>
<evidence type="ECO:0000313" key="5">
    <source>
        <dbReference type="Proteomes" id="UP000039865"/>
    </source>
</evidence>
<evidence type="ECO:0000313" key="4">
    <source>
        <dbReference type="EMBL" id="CDW76489.1"/>
    </source>
</evidence>
<reference evidence="4 5" key="1">
    <citation type="submission" date="2014-06" db="EMBL/GenBank/DDBJ databases">
        <authorList>
            <person name="Swart Estienne"/>
        </authorList>
    </citation>
    <scope>NUCLEOTIDE SEQUENCE [LARGE SCALE GENOMIC DNA]</scope>
    <source>
        <strain evidence="4 5">130c</strain>
    </source>
</reference>
<dbReference type="AlphaFoldDB" id="A0A078A4Q5"/>
<dbReference type="InterPro" id="IPR050235">
    <property type="entry name" value="CK1_Ser-Thr_kinase"/>
</dbReference>
<dbReference type="PROSITE" id="PS50011">
    <property type="entry name" value="PROTEIN_KINASE_DOM"/>
    <property type="match status" value="1"/>
</dbReference>
<dbReference type="InParanoid" id="A0A078A4Q5"/>
<accession>A0A078A4Q5</accession>
<evidence type="ECO:0000256" key="1">
    <source>
        <dbReference type="ARBA" id="ARBA00023860"/>
    </source>
</evidence>
<keyword evidence="4" id="KW-0808">Transferase</keyword>
<dbReference type="Gene3D" id="1.10.510.10">
    <property type="entry name" value="Transferase(Phosphotransferase) domain 1"/>
    <property type="match status" value="1"/>
</dbReference>
<dbReference type="PANTHER" id="PTHR11909">
    <property type="entry name" value="CASEIN KINASE-RELATED"/>
    <property type="match status" value="1"/>
</dbReference>
<proteinExistence type="predicted"/>
<dbReference type="OrthoDB" id="5979581at2759"/>
<organism evidence="4 5">
    <name type="scientific">Stylonychia lemnae</name>
    <name type="common">Ciliate</name>
    <dbReference type="NCBI Taxonomy" id="5949"/>
    <lineage>
        <taxon>Eukaryota</taxon>
        <taxon>Sar</taxon>
        <taxon>Alveolata</taxon>
        <taxon>Ciliophora</taxon>
        <taxon>Intramacronucleata</taxon>
        <taxon>Spirotrichea</taxon>
        <taxon>Stichotrichia</taxon>
        <taxon>Sporadotrichida</taxon>
        <taxon>Oxytrichidae</taxon>
        <taxon>Stylonychinae</taxon>
        <taxon>Stylonychia</taxon>
    </lineage>
</organism>
<dbReference type="GO" id="GO:0005524">
    <property type="term" value="F:ATP binding"/>
    <property type="evidence" value="ECO:0007669"/>
    <property type="project" value="UniProtKB-UniRule"/>
</dbReference>
<dbReference type="SMART" id="SM00220">
    <property type="entry name" value="S_TKc"/>
    <property type="match status" value="1"/>
</dbReference>
<dbReference type="InterPro" id="IPR017441">
    <property type="entry name" value="Protein_kinase_ATP_BS"/>
</dbReference>
<gene>
    <name evidence="4" type="primary">Contig17727.g18844</name>
    <name evidence="4" type="ORF">STYLEM_5489</name>
</gene>
<name>A0A078A4Q5_STYLE</name>
<dbReference type="GO" id="GO:0004672">
    <property type="term" value="F:protein kinase activity"/>
    <property type="evidence" value="ECO:0007669"/>
    <property type="project" value="InterPro"/>
</dbReference>
<evidence type="ECO:0000259" key="3">
    <source>
        <dbReference type="PROSITE" id="PS50011"/>
    </source>
</evidence>
<protein>
    <recommendedName>
        <fullName evidence="1">Casein kinase I</fullName>
    </recommendedName>
</protein>
<feature type="binding site" evidence="2">
    <location>
        <position position="42"/>
    </location>
    <ligand>
        <name>ATP</name>
        <dbReference type="ChEBI" id="CHEBI:30616"/>
    </ligand>
</feature>
<dbReference type="InterPro" id="IPR000719">
    <property type="entry name" value="Prot_kinase_dom"/>
</dbReference>
<feature type="domain" description="Protein kinase" evidence="3">
    <location>
        <begin position="1"/>
        <end position="248"/>
    </location>
</feature>
<sequence>MKQLTPPHQVNEYQYTGKIIGKGLFGTVALYKNKYQDLVVIKFEHCMLGNAMLQESINLRNLKKLIQSRDLQEEISIPNGLSFYQIVGMMFKSIKQLHDLGYLHRNIHPDNFRVQNNKIYLIAFGSSIKYIDEHNQHIPEQRNKKLVGIHDVASIFTQQGIEPSRRDDYISAAYSLLLLRHEHLPWQKENQEQLHQLQIQTMIDDKLKIMYQSPYNNIEDKAIISILNYLHCLEFEDEPEIEEIQSLFCYLQ</sequence>
<keyword evidence="4" id="KW-0418">Kinase</keyword>
<keyword evidence="2" id="KW-0547">Nucleotide-binding</keyword>
<dbReference type="Proteomes" id="UP000039865">
    <property type="component" value="Unassembled WGS sequence"/>
</dbReference>